<proteinExistence type="predicted"/>
<feature type="transmembrane region" description="Helical" evidence="6">
    <location>
        <begin position="322"/>
        <end position="342"/>
    </location>
</feature>
<dbReference type="InterPro" id="IPR001851">
    <property type="entry name" value="ABC_transp_permease"/>
</dbReference>
<dbReference type="PANTHER" id="PTHR47089:SF1">
    <property type="entry name" value="GUANOSINE ABC TRANSPORTER PERMEASE PROTEIN NUPP"/>
    <property type="match status" value="1"/>
</dbReference>
<keyword evidence="4 6" id="KW-1133">Transmembrane helix</keyword>
<dbReference type="EMBL" id="JAMQGP010000004">
    <property type="protein sequence ID" value="MCM2680212.1"/>
    <property type="molecule type" value="Genomic_DNA"/>
</dbReference>
<name>A0AA42B7U5_9GAMM</name>
<keyword evidence="3 6" id="KW-0812">Transmembrane</keyword>
<feature type="transmembrane region" description="Helical" evidence="6">
    <location>
        <begin position="194"/>
        <end position="214"/>
    </location>
</feature>
<feature type="transmembrane region" description="Helical" evidence="6">
    <location>
        <begin position="294"/>
        <end position="310"/>
    </location>
</feature>
<sequence>MRIEKRVQSSKHMIYLSPVLAVVLTLLAGAALFQLLGHPPGESLYNYFINPVSDMYGLTELLVKVTPLLLCAIGLTLCFKGQVWNIGAEGQFLFAALMAGMVTLELADVEGFWVIPVILLSGALAGMAWAGVTAVLKTKFGANEILTTIMLNYVALNLLLWGVHGPLKDPDGYNFPESALFSEHTLLPLLSEDYRVTAAIFIALFMLAVVWFLLSKTLFGFQIRVLGESASAAKFAGFNQHRLIWLLLLFSGAMAGIAAVSEINGPVGQLIPTLNLGYGYAAIIVVFMGRMHPLGILLASILLGLTYVGGEMVQIEQGMPKSIIGLFQGMLLFFLLACDLFIHYRVVFDRWSTSPTMHTPTSTKVAE</sequence>
<dbReference type="RefSeq" id="WP_251261632.1">
    <property type="nucleotide sequence ID" value="NZ_JAMQGP010000004.1"/>
</dbReference>
<comment type="subcellular location">
    <subcellularLocation>
        <location evidence="1">Cell inner membrane</location>
        <topology evidence="1">Multi-pass membrane protein</topology>
    </subcellularLocation>
</comment>
<evidence type="ECO:0000256" key="1">
    <source>
        <dbReference type="ARBA" id="ARBA00004429"/>
    </source>
</evidence>
<dbReference type="PANTHER" id="PTHR47089">
    <property type="entry name" value="ABC TRANSPORTER, PERMEASE PROTEIN"/>
    <property type="match status" value="1"/>
</dbReference>
<feature type="transmembrane region" description="Helical" evidence="6">
    <location>
        <begin position="267"/>
        <end position="287"/>
    </location>
</feature>
<keyword evidence="8" id="KW-1185">Reference proteome</keyword>
<gene>
    <name evidence="7" type="ORF">NAF29_11095</name>
</gene>
<keyword evidence="5 6" id="KW-0472">Membrane</keyword>
<keyword evidence="2" id="KW-1003">Cell membrane</keyword>
<feature type="transmembrane region" description="Helical" evidence="6">
    <location>
        <begin position="113"/>
        <end position="136"/>
    </location>
</feature>
<feature type="transmembrane region" description="Helical" evidence="6">
    <location>
        <begin position="12"/>
        <end position="36"/>
    </location>
</feature>
<feature type="transmembrane region" description="Helical" evidence="6">
    <location>
        <begin position="91"/>
        <end position="107"/>
    </location>
</feature>
<evidence type="ECO:0000256" key="6">
    <source>
        <dbReference type="SAM" id="Phobius"/>
    </source>
</evidence>
<evidence type="ECO:0000256" key="5">
    <source>
        <dbReference type="ARBA" id="ARBA00023136"/>
    </source>
</evidence>
<evidence type="ECO:0000256" key="2">
    <source>
        <dbReference type="ARBA" id="ARBA00022475"/>
    </source>
</evidence>
<organism evidence="7 8">
    <name type="scientific">Echinimonas agarilytica</name>
    <dbReference type="NCBI Taxonomy" id="1215918"/>
    <lineage>
        <taxon>Bacteria</taxon>
        <taxon>Pseudomonadati</taxon>
        <taxon>Pseudomonadota</taxon>
        <taxon>Gammaproteobacteria</taxon>
        <taxon>Alteromonadales</taxon>
        <taxon>Echinimonadaceae</taxon>
        <taxon>Echinimonas</taxon>
    </lineage>
</organism>
<evidence type="ECO:0000313" key="7">
    <source>
        <dbReference type="EMBL" id="MCM2680212.1"/>
    </source>
</evidence>
<feature type="transmembrane region" description="Helical" evidence="6">
    <location>
        <begin position="145"/>
        <end position="163"/>
    </location>
</feature>
<dbReference type="CDD" id="cd06580">
    <property type="entry name" value="TM_PBP1_transp_TpRbsC_like"/>
    <property type="match status" value="1"/>
</dbReference>
<dbReference type="GO" id="GO:0022857">
    <property type="term" value="F:transmembrane transporter activity"/>
    <property type="evidence" value="ECO:0007669"/>
    <property type="project" value="InterPro"/>
</dbReference>
<evidence type="ECO:0000256" key="3">
    <source>
        <dbReference type="ARBA" id="ARBA00022692"/>
    </source>
</evidence>
<protein>
    <submittedName>
        <fullName evidence="7">ABC transporter permease</fullName>
    </submittedName>
</protein>
<evidence type="ECO:0000313" key="8">
    <source>
        <dbReference type="Proteomes" id="UP001165393"/>
    </source>
</evidence>
<dbReference type="AlphaFoldDB" id="A0AA42B7U5"/>
<dbReference type="Pfam" id="PF02653">
    <property type="entry name" value="BPD_transp_2"/>
    <property type="match status" value="1"/>
</dbReference>
<evidence type="ECO:0000256" key="4">
    <source>
        <dbReference type="ARBA" id="ARBA00022989"/>
    </source>
</evidence>
<dbReference type="Proteomes" id="UP001165393">
    <property type="component" value="Unassembled WGS sequence"/>
</dbReference>
<comment type="caution">
    <text evidence="7">The sequence shown here is derived from an EMBL/GenBank/DDBJ whole genome shotgun (WGS) entry which is preliminary data.</text>
</comment>
<feature type="transmembrane region" description="Helical" evidence="6">
    <location>
        <begin position="56"/>
        <end position="79"/>
    </location>
</feature>
<accession>A0AA42B7U5</accession>
<reference evidence="7 8" key="1">
    <citation type="journal article" date="2013" name="Antonie Van Leeuwenhoek">
        <title>Echinimonas agarilytica gen. nov., sp. nov., a new gammaproteobacterium isolated from the sea urchin Strongylocentrotus intermedius.</title>
        <authorList>
            <person name="Nedashkovskaya O.I."/>
            <person name="Stenkova A.M."/>
            <person name="Zhukova N.V."/>
            <person name="Van Trappen S."/>
            <person name="Lee J.S."/>
            <person name="Kim S.B."/>
        </authorList>
    </citation>
    <scope>NUCLEOTIDE SEQUENCE [LARGE SCALE GENOMIC DNA]</scope>
    <source>
        <strain evidence="7 8">KMM 6351</strain>
    </source>
</reference>
<feature type="transmembrane region" description="Helical" evidence="6">
    <location>
        <begin position="243"/>
        <end position="261"/>
    </location>
</feature>
<dbReference type="GO" id="GO:0005886">
    <property type="term" value="C:plasma membrane"/>
    <property type="evidence" value="ECO:0007669"/>
    <property type="project" value="UniProtKB-SubCell"/>
</dbReference>